<gene>
    <name evidence="1" type="ORF">Pan181_37370</name>
</gene>
<dbReference type="RefSeq" id="WP_145252303.1">
    <property type="nucleotide sequence ID" value="NZ_CP036278.1"/>
</dbReference>
<name>A0A518AS12_9BACT</name>
<keyword evidence="2" id="KW-1185">Reference proteome</keyword>
<dbReference type="AlphaFoldDB" id="A0A518AS12"/>
<organism evidence="1 2">
    <name type="scientific">Aeoliella mucimassa</name>
    <dbReference type="NCBI Taxonomy" id="2527972"/>
    <lineage>
        <taxon>Bacteria</taxon>
        <taxon>Pseudomonadati</taxon>
        <taxon>Planctomycetota</taxon>
        <taxon>Planctomycetia</taxon>
        <taxon>Pirellulales</taxon>
        <taxon>Lacipirellulaceae</taxon>
        <taxon>Aeoliella</taxon>
    </lineage>
</organism>
<evidence type="ECO:0008006" key="3">
    <source>
        <dbReference type="Google" id="ProtNLM"/>
    </source>
</evidence>
<dbReference type="KEGG" id="amuc:Pan181_37370"/>
<dbReference type="OrthoDB" id="26212at2"/>
<sequence length="75" mass="8792">MPENPELTTQQAAELIGVSHAFLIRQLHAIPCRHRGKHCVVFYKDLMEYKHSIDRERKRSLDELAQQAQELDMGY</sequence>
<accession>A0A518AS12</accession>
<dbReference type="Proteomes" id="UP000315750">
    <property type="component" value="Chromosome"/>
</dbReference>
<dbReference type="EMBL" id="CP036278">
    <property type="protein sequence ID" value="QDU57519.1"/>
    <property type="molecule type" value="Genomic_DNA"/>
</dbReference>
<protein>
    <recommendedName>
        <fullName evidence="3">Helix-turn-helix domain protein</fullName>
    </recommendedName>
</protein>
<proteinExistence type="predicted"/>
<evidence type="ECO:0000313" key="2">
    <source>
        <dbReference type="Proteomes" id="UP000315750"/>
    </source>
</evidence>
<evidence type="ECO:0000313" key="1">
    <source>
        <dbReference type="EMBL" id="QDU57519.1"/>
    </source>
</evidence>
<reference evidence="1 2" key="1">
    <citation type="submission" date="2019-02" db="EMBL/GenBank/DDBJ databases">
        <title>Deep-cultivation of Planctomycetes and their phenomic and genomic characterization uncovers novel biology.</title>
        <authorList>
            <person name="Wiegand S."/>
            <person name="Jogler M."/>
            <person name="Boedeker C."/>
            <person name="Pinto D."/>
            <person name="Vollmers J."/>
            <person name="Rivas-Marin E."/>
            <person name="Kohn T."/>
            <person name="Peeters S.H."/>
            <person name="Heuer A."/>
            <person name="Rast P."/>
            <person name="Oberbeckmann S."/>
            <person name="Bunk B."/>
            <person name="Jeske O."/>
            <person name="Meyerdierks A."/>
            <person name="Storesund J.E."/>
            <person name="Kallscheuer N."/>
            <person name="Luecker S."/>
            <person name="Lage O.M."/>
            <person name="Pohl T."/>
            <person name="Merkel B.J."/>
            <person name="Hornburger P."/>
            <person name="Mueller R.-W."/>
            <person name="Bruemmer F."/>
            <person name="Labrenz M."/>
            <person name="Spormann A.M."/>
            <person name="Op den Camp H."/>
            <person name="Overmann J."/>
            <person name="Amann R."/>
            <person name="Jetten M.S.M."/>
            <person name="Mascher T."/>
            <person name="Medema M.H."/>
            <person name="Devos D.P."/>
            <person name="Kaster A.-K."/>
            <person name="Ovreas L."/>
            <person name="Rohde M."/>
            <person name="Galperin M.Y."/>
            <person name="Jogler C."/>
        </authorList>
    </citation>
    <scope>NUCLEOTIDE SEQUENCE [LARGE SCALE GENOMIC DNA]</scope>
    <source>
        <strain evidence="1 2">Pan181</strain>
    </source>
</reference>